<accession>A0A329YKX6</accession>
<evidence type="ECO:0000256" key="1">
    <source>
        <dbReference type="SAM" id="MobiDB-lite"/>
    </source>
</evidence>
<feature type="compositionally biased region" description="Basic and acidic residues" evidence="1">
    <location>
        <begin position="66"/>
        <end position="75"/>
    </location>
</feature>
<reference evidence="2 3" key="1">
    <citation type="submission" date="2018-06" db="EMBL/GenBank/DDBJ databases">
        <title>Whole Genome Sequence of an efficient microsymbiont, Rhizobium tropici.</title>
        <authorList>
            <person name="Srinivasan R."/>
            <person name="Singh H.V."/>
            <person name="Srivastava R."/>
            <person name="Kumari B."/>
            <person name="Radhakrishna A."/>
        </authorList>
    </citation>
    <scope>NUCLEOTIDE SEQUENCE [LARGE SCALE GENOMIC DNA]</scope>
    <source>
        <strain evidence="2 3">IGFRI Rhizo-19</strain>
    </source>
</reference>
<proteinExistence type="predicted"/>
<dbReference type="Proteomes" id="UP000251205">
    <property type="component" value="Unassembled WGS sequence"/>
</dbReference>
<dbReference type="EMBL" id="QMKK01000030">
    <property type="protein sequence ID" value="RAX41300.1"/>
    <property type="molecule type" value="Genomic_DNA"/>
</dbReference>
<evidence type="ECO:0000313" key="2">
    <source>
        <dbReference type="EMBL" id="RAX41300.1"/>
    </source>
</evidence>
<feature type="region of interest" description="Disordered" evidence="1">
    <location>
        <begin position="60"/>
        <end position="82"/>
    </location>
</feature>
<name>A0A329YKX6_RHITR</name>
<protein>
    <submittedName>
        <fullName evidence="2">Uncharacterized protein</fullName>
    </submittedName>
</protein>
<gene>
    <name evidence="2" type="ORF">DQ393_12115</name>
</gene>
<comment type="caution">
    <text evidence="2">The sequence shown here is derived from an EMBL/GenBank/DDBJ whole genome shotgun (WGS) entry which is preliminary data.</text>
</comment>
<organism evidence="2 3">
    <name type="scientific">Rhizobium tropici</name>
    <dbReference type="NCBI Taxonomy" id="398"/>
    <lineage>
        <taxon>Bacteria</taxon>
        <taxon>Pseudomonadati</taxon>
        <taxon>Pseudomonadota</taxon>
        <taxon>Alphaproteobacteria</taxon>
        <taxon>Hyphomicrobiales</taxon>
        <taxon>Rhizobiaceae</taxon>
        <taxon>Rhizobium/Agrobacterium group</taxon>
        <taxon>Rhizobium</taxon>
    </lineage>
</organism>
<evidence type="ECO:0000313" key="3">
    <source>
        <dbReference type="Proteomes" id="UP000251205"/>
    </source>
</evidence>
<dbReference type="AlphaFoldDB" id="A0A329YKX6"/>
<sequence>MNAFLVNVRELLCRSSPAAAAVSCADPLEAYMHACIVAPFFCYVPPSIYGLTASDDERGIAQVDSHPGDDVRALDRLSPPET</sequence>